<reference evidence="2 3" key="1">
    <citation type="journal article" date="2012" name="PLoS Pathog.">
        <title>Diverse lifestyles and strategies of plant pathogenesis encoded in the genomes of eighteen Dothideomycetes fungi.</title>
        <authorList>
            <person name="Ohm R.A."/>
            <person name="Feau N."/>
            <person name="Henrissat B."/>
            <person name="Schoch C.L."/>
            <person name="Horwitz B.A."/>
            <person name="Barry K.W."/>
            <person name="Condon B.J."/>
            <person name="Copeland A.C."/>
            <person name="Dhillon B."/>
            <person name="Glaser F."/>
            <person name="Hesse C.N."/>
            <person name="Kosti I."/>
            <person name="LaButti K."/>
            <person name="Lindquist E.A."/>
            <person name="Lucas S."/>
            <person name="Salamov A.A."/>
            <person name="Bradshaw R.E."/>
            <person name="Ciuffetti L."/>
            <person name="Hamelin R.C."/>
            <person name="Kema G.H.J."/>
            <person name="Lawrence C."/>
            <person name="Scott J.A."/>
            <person name="Spatafora J.W."/>
            <person name="Turgeon B.G."/>
            <person name="de Wit P.J.G.M."/>
            <person name="Zhong S."/>
            <person name="Goodwin S.B."/>
            <person name="Grigoriev I.V."/>
        </authorList>
    </citation>
    <scope>NUCLEOTIDE SEQUENCE [LARGE SCALE GENOMIC DNA]</scope>
    <source>
        <strain evidence="2 3">SO2202</strain>
    </source>
</reference>
<dbReference type="HOGENOM" id="CLU_1107513_0_0_1"/>
<feature type="signal peptide" evidence="1">
    <location>
        <begin position="1"/>
        <end position="20"/>
    </location>
</feature>
<sequence>MHNTNVLLAFAATAICAVRGQGLGLDNNDVPPECRSICQPVVDVEASCDNQFDDDAQQYRNCVCQNQSASQALPACDQCAAQYPNFFIDRNDDDGPDIDDNEISAWARICGLPAIQPNGTGPMSSGVRPPASFTTSMMTTTQIYDCDDPDDIINPTGTGRGDRDDPRCTRTTVVPVVGVVAPMTTGPSGPAPTVVSVSYTTSTGTNAAGSPAVFTSAVSTYTGTGGAALPTAAAGYFGAGAAALLAAFAL</sequence>
<dbReference type="OMA" id="GAGAIFM"/>
<protein>
    <recommendedName>
        <fullName evidence="4">Extracellular membrane protein CFEM domain-containing protein</fullName>
    </recommendedName>
</protein>
<keyword evidence="1" id="KW-0732">Signal</keyword>
<dbReference type="eggNOG" id="ENOG502RFKG">
    <property type="taxonomic scope" value="Eukaryota"/>
</dbReference>
<feature type="chain" id="PRO_5004110413" description="Extracellular membrane protein CFEM domain-containing protein" evidence="1">
    <location>
        <begin position="21"/>
        <end position="250"/>
    </location>
</feature>
<dbReference type="OrthoDB" id="3650407at2759"/>
<name>N1QKV0_SPHMS</name>
<evidence type="ECO:0000313" key="3">
    <source>
        <dbReference type="Proteomes" id="UP000016931"/>
    </source>
</evidence>
<organism evidence="2 3">
    <name type="scientific">Sphaerulina musiva (strain SO2202)</name>
    <name type="common">Poplar stem canker fungus</name>
    <name type="synonym">Septoria musiva</name>
    <dbReference type="NCBI Taxonomy" id="692275"/>
    <lineage>
        <taxon>Eukaryota</taxon>
        <taxon>Fungi</taxon>
        <taxon>Dikarya</taxon>
        <taxon>Ascomycota</taxon>
        <taxon>Pezizomycotina</taxon>
        <taxon>Dothideomycetes</taxon>
        <taxon>Dothideomycetidae</taxon>
        <taxon>Mycosphaerellales</taxon>
        <taxon>Mycosphaerellaceae</taxon>
        <taxon>Sphaerulina</taxon>
    </lineage>
</organism>
<evidence type="ECO:0008006" key="4">
    <source>
        <dbReference type="Google" id="ProtNLM"/>
    </source>
</evidence>
<keyword evidence="3" id="KW-1185">Reference proteome</keyword>
<dbReference type="EMBL" id="KB456265">
    <property type="protein sequence ID" value="EMF11801.1"/>
    <property type="molecule type" value="Genomic_DNA"/>
</dbReference>
<dbReference type="AlphaFoldDB" id="N1QKV0"/>
<gene>
    <name evidence="2" type="ORF">SEPMUDRAFT_149677</name>
</gene>
<evidence type="ECO:0000313" key="2">
    <source>
        <dbReference type="EMBL" id="EMF11801.1"/>
    </source>
</evidence>
<accession>N1QKV0</accession>
<evidence type="ECO:0000256" key="1">
    <source>
        <dbReference type="SAM" id="SignalP"/>
    </source>
</evidence>
<dbReference type="RefSeq" id="XP_016759922.1">
    <property type="nucleotide sequence ID" value="XM_016905703.1"/>
</dbReference>
<dbReference type="Proteomes" id="UP000016931">
    <property type="component" value="Unassembled WGS sequence"/>
</dbReference>
<proteinExistence type="predicted"/>
<dbReference type="STRING" id="692275.N1QKV0"/>
<dbReference type="GeneID" id="27902840"/>